<dbReference type="AlphaFoldDB" id="A0AAN4VVM7"/>
<proteinExistence type="inferred from homology"/>
<dbReference type="InterPro" id="IPR040170">
    <property type="entry name" value="Cytosol_ACT"/>
</dbReference>
<dbReference type="CDD" id="cd03442">
    <property type="entry name" value="BFIT_BACH"/>
    <property type="match status" value="1"/>
</dbReference>
<dbReference type="InterPro" id="IPR006683">
    <property type="entry name" value="Thioestr_dom"/>
</dbReference>
<dbReference type="PROSITE" id="PS51770">
    <property type="entry name" value="HOTDOG_ACOT"/>
    <property type="match status" value="1"/>
</dbReference>
<dbReference type="GO" id="GO:0006637">
    <property type="term" value="P:acyl-CoA metabolic process"/>
    <property type="evidence" value="ECO:0007669"/>
    <property type="project" value="TreeGrafter"/>
</dbReference>
<sequence length="123" mass="13869">MKFRSRKLVQPSDLNSHLTLFGGKLLAWLDVEVYIFARCQLATPRLVTKYMSEINFMASAKQGDIIEIGCEVVNFGRTSITVRCVARRKEDLKEIITIDKVVFVNLDEEGKPAPHGVTAARED</sequence>
<comment type="similarity">
    <text evidence="1">Belongs to the acyl coenzyme A hydrolase family.</text>
</comment>
<dbReference type="Proteomes" id="UP001310022">
    <property type="component" value="Unassembled WGS sequence"/>
</dbReference>
<organism evidence="5 6">
    <name type="scientific">Persicobacter diffluens</name>
    <dbReference type="NCBI Taxonomy" id="981"/>
    <lineage>
        <taxon>Bacteria</taxon>
        <taxon>Pseudomonadati</taxon>
        <taxon>Bacteroidota</taxon>
        <taxon>Cytophagia</taxon>
        <taxon>Cytophagales</taxon>
        <taxon>Persicobacteraceae</taxon>
        <taxon>Persicobacter</taxon>
    </lineage>
</organism>
<dbReference type="InterPro" id="IPR029069">
    <property type="entry name" value="HotDog_dom_sf"/>
</dbReference>
<dbReference type="Pfam" id="PF03061">
    <property type="entry name" value="4HBT"/>
    <property type="match status" value="1"/>
</dbReference>
<comment type="caution">
    <text evidence="5">The sequence shown here is derived from an EMBL/GenBank/DDBJ whole genome shotgun (WGS) entry which is preliminary data.</text>
</comment>
<dbReference type="PANTHER" id="PTHR11049:SF31">
    <property type="entry name" value="HOTDOG ACOT-TYPE DOMAIN-CONTAINING PROTEIN"/>
    <property type="match status" value="1"/>
</dbReference>
<dbReference type="GO" id="GO:0005829">
    <property type="term" value="C:cytosol"/>
    <property type="evidence" value="ECO:0007669"/>
    <property type="project" value="TreeGrafter"/>
</dbReference>
<dbReference type="EMBL" id="BQKE01000001">
    <property type="protein sequence ID" value="GJM60247.1"/>
    <property type="molecule type" value="Genomic_DNA"/>
</dbReference>
<evidence type="ECO:0000256" key="2">
    <source>
        <dbReference type="ARBA" id="ARBA00022801"/>
    </source>
</evidence>
<dbReference type="InterPro" id="IPR033120">
    <property type="entry name" value="HOTDOG_ACOT"/>
</dbReference>
<dbReference type="GO" id="GO:0009062">
    <property type="term" value="P:fatty acid catabolic process"/>
    <property type="evidence" value="ECO:0007669"/>
    <property type="project" value="TreeGrafter"/>
</dbReference>
<keyword evidence="6" id="KW-1185">Reference proteome</keyword>
<dbReference type="Gene3D" id="3.10.129.10">
    <property type="entry name" value="Hotdog Thioesterase"/>
    <property type="match status" value="1"/>
</dbReference>
<dbReference type="RefSeq" id="WP_053404120.1">
    <property type="nucleotide sequence ID" value="NZ_BQKE01000001.1"/>
</dbReference>
<gene>
    <name evidence="5" type="ORF">PEDI_07990</name>
</gene>
<evidence type="ECO:0000313" key="6">
    <source>
        <dbReference type="Proteomes" id="UP001310022"/>
    </source>
</evidence>
<feature type="domain" description="HotDog ACOT-type" evidence="4">
    <location>
        <begin position="1"/>
        <end position="109"/>
    </location>
</feature>
<evidence type="ECO:0000256" key="1">
    <source>
        <dbReference type="ARBA" id="ARBA00010458"/>
    </source>
</evidence>
<evidence type="ECO:0000259" key="4">
    <source>
        <dbReference type="PROSITE" id="PS51770"/>
    </source>
</evidence>
<protein>
    <submittedName>
        <fullName evidence="5">Acyl-CoA thioesterase</fullName>
    </submittedName>
</protein>
<dbReference type="SUPFAM" id="SSF54637">
    <property type="entry name" value="Thioesterase/thiol ester dehydrase-isomerase"/>
    <property type="match status" value="1"/>
</dbReference>
<dbReference type="GO" id="GO:0052816">
    <property type="term" value="F:long-chain fatty acyl-CoA hydrolase activity"/>
    <property type="evidence" value="ECO:0007669"/>
    <property type="project" value="TreeGrafter"/>
</dbReference>
<evidence type="ECO:0000256" key="3">
    <source>
        <dbReference type="PROSITE-ProRule" id="PRU01106"/>
    </source>
</evidence>
<keyword evidence="2 3" id="KW-0378">Hydrolase</keyword>
<accession>A0AAN4VVM7</accession>
<evidence type="ECO:0000313" key="5">
    <source>
        <dbReference type="EMBL" id="GJM60247.1"/>
    </source>
</evidence>
<dbReference type="PANTHER" id="PTHR11049">
    <property type="entry name" value="ACYL COENZYME A THIOESTER HYDROLASE"/>
    <property type="match status" value="1"/>
</dbReference>
<reference evidence="5 6" key="1">
    <citation type="submission" date="2021-12" db="EMBL/GenBank/DDBJ databases">
        <title>Genome sequencing of bacteria with rrn-lacking chromosome and rrn-plasmid.</title>
        <authorList>
            <person name="Anda M."/>
            <person name="Iwasaki W."/>
        </authorList>
    </citation>
    <scope>NUCLEOTIDE SEQUENCE [LARGE SCALE GENOMIC DNA]</scope>
    <source>
        <strain evidence="5 6">NBRC 15940</strain>
    </source>
</reference>
<name>A0AAN4VVM7_9BACT</name>